<accession>A0A372JCG9</accession>
<feature type="region of interest" description="Disordered" evidence="1">
    <location>
        <begin position="142"/>
        <end position="194"/>
    </location>
</feature>
<feature type="transmembrane region" description="Helical" evidence="2">
    <location>
        <begin position="36"/>
        <end position="54"/>
    </location>
</feature>
<organism evidence="3 4">
    <name type="scientific">Actinomadura logoneensis</name>
    <dbReference type="NCBI Taxonomy" id="2293572"/>
    <lineage>
        <taxon>Bacteria</taxon>
        <taxon>Bacillati</taxon>
        <taxon>Actinomycetota</taxon>
        <taxon>Actinomycetes</taxon>
        <taxon>Streptosporangiales</taxon>
        <taxon>Thermomonosporaceae</taxon>
        <taxon>Actinomadura</taxon>
    </lineage>
</organism>
<keyword evidence="4" id="KW-1185">Reference proteome</keyword>
<dbReference type="Proteomes" id="UP000261811">
    <property type="component" value="Unassembled WGS sequence"/>
</dbReference>
<protein>
    <submittedName>
        <fullName evidence="3">Uncharacterized protein</fullName>
    </submittedName>
</protein>
<keyword evidence="2" id="KW-1133">Transmembrane helix</keyword>
<feature type="compositionally biased region" description="Basic and acidic residues" evidence="1">
    <location>
        <begin position="178"/>
        <end position="194"/>
    </location>
</feature>
<comment type="caution">
    <text evidence="3">The sequence shown here is derived from an EMBL/GenBank/DDBJ whole genome shotgun (WGS) entry which is preliminary data.</text>
</comment>
<dbReference type="EMBL" id="QURH01000941">
    <property type="protein sequence ID" value="RFU37650.1"/>
    <property type="molecule type" value="Genomic_DNA"/>
</dbReference>
<gene>
    <name evidence="3" type="ORF">DZF91_31790</name>
</gene>
<evidence type="ECO:0000313" key="3">
    <source>
        <dbReference type="EMBL" id="RFU37650.1"/>
    </source>
</evidence>
<evidence type="ECO:0000313" key="4">
    <source>
        <dbReference type="Proteomes" id="UP000261811"/>
    </source>
</evidence>
<feature type="transmembrane region" description="Helical" evidence="2">
    <location>
        <begin position="104"/>
        <end position="123"/>
    </location>
</feature>
<keyword evidence="2" id="KW-0812">Transmembrane</keyword>
<reference evidence="3 4" key="1">
    <citation type="submission" date="2018-08" db="EMBL/GenBank/DDBJ databases">
        <title>Actinomadura jelena sp. nov., a novel Actinomycete isolated from soil in Chad.</title>
        <authorList>
            <person name="Shi L."/>
        </authorList>
    </citation>
    <scope>NUCLEOTIDE SEQUENCE [LARGE SCALE GENOMIC DNA]</scope>
    <source>
        <strain evidence="3 4">NEAU-G17</strain>
    </source>
</reference>
<dbReference type="OrthoDB" id="3208582at2"/>
<dbReference type="RefSeq" id="WP_117360759.1">
    <property type="nucleotide sequence ID" value="NZ_QURH01000941.1"/>
</dbReference>
<feature type="transmembrane region" description="Helical" evidence="2">
    <location>
        <begin position="66"/>
        <end position="84"/>
    </location>
</feature>
<evidence type="ECO:0000256" key="1">
    <source>
        <dbReference type="SAM" id="MobiDB-lite"/>
    </source>
</evidence>
<feature type="compositionally biased region" description="Basic and acidic residues" evidence="1">
    <location>
        <begin position="142"/>
        <end position="157"/>
    </location>
</feature>
<name>A0A372JCG9_9ACTN</name>
<sequence>MLLGLWGALLPFVGPYAHFGFHPDQTWIYGTDRLELSIAPGAATALGGLVALAARNRVVASAGGWLAALGGAWFVVGTQVAVLWDVNGIGEPLGATRERHLAEQLAGFSALGVVIVFLAAVAIGRFAVVGVRETAAAETALEERAADERDTSRRVSPDESAVTQPLKPSAYGRYARRPQPDVEDRRVAPEEPGV</sequence>
<evidence type="ECO:0000256" key="2">
    <source>
        <dbReference type="SAM" id="Phobius"/>
    </source>
</evidence>
<proteinExistence type="predicted"/>
<keyword evidence="2" id="KW-0472">Membrane</keyword>
<dbReference type="AlphaFoldDB" id="A0A372JCG9"/>